<evidence type="ECO:0008006" key="4">
    <source>
        <dbReference type="Google" id="ProtNLM"/>
    </source>
</evidence>
<dbReference type="RefSeq" id="WP_072830789.1">
    <property type="nucleotide sequence ID" value="NZ_FQXP01000004.1"/>
</dbReference>
<name>A0A1M5V0X8_9CLOT</name>
<organism evidence="2 3">
    <name type="scientific">Clostridium collagenovorans DSM 3089</name>
    <dbReference type="NCBI Taxonomy" id="1121306"/>
    <lineage>
        <taxon>Bacteria</taxon>
        <taxon>Bacillati</taxon>
        <taxon>Bacillota</taxon>
        <taxon>Clostridia</taxon>
        <taxon>Eubacteriales</taxon>
        <taxon>Clostridiaceae</taxon>
        <taxon>Clostridium</taxon>
    </lineage>
</organism>
<accession>A0A1M5V0X8</accession>
<evidence type="ECO:0000256" key="1">
    <source>
        <dbReference type="SAM" id="MobiDB-lite"/>
    </source>
</evidence>
<keyword evidence="3" id="KW-1185">Reference proteome</keyword>
<proteinExistence type="predicted"/>
<dbReference type="Proteomes" id="UP000184526">
    <property type="component" value="Unassembled WGS sequence"/>
</dbReference>
<gene>
    <name evidence="2" type="ORF">SAMN02745196_01041</name>
</gene>
<dbReference type="AlphaFoldDB" id="A0A1M5V0X8"/>
<protein>
    <recommendedName>
        <fullName evidence="4">DUF4317 domain-containing protein</fullName>
    </recommendedName>
</protein>
<dbReference type="EMBL" id="FQXP01000004">
    <property type="protein sequence ID" value="SHH68905.1"/>
    <property type="molecule type" value="Genomic_DNA"/>
</dbReference>
<evidence type="ECO:0000313" key="3">
    <source>
        <dbReference type="Proteomes" id="UP000184526"/>
    </source>
</evidence>
<reference evidence="2 3" key="1">
    <citation type="submission" date="2016-11" db="EMBL/GenBank/DDBJ databases">
        <authorList>
            <person name="Jaros S."/>
            <person name="Januszkiewicz K."/>
            <person name="Wedrychowicz H."/>
        </authorList>
    </citation>
    <scope>NUCLEOTIDE SEQUENCE [LARGE SCALE GENOMIC DNA]</scope>
    <source>
        <strain evidence="2 3">DSM 3089</strain>
    </source>
</reference>
<dbReference type="Pfam" id="PF14199">
    <property type="entry name" value="DUF4317"/>
    <property type="match status" value="1"/>
</dbReference>
<dbReference type="OrthoDB" id="1642058at2"/>
<feature type="region of interest" description="Disordered" evidence="1">
    <location>
        <begin position="381"/>
        <end position="431"/>
    </location>
</feature>
<feature type="compositionally biased region" description="Acidic residues" evidence="1">
    <location>
        <begin position="391"/>
        <end position="426"/>
    </location>
</feature>
<evidence type="ECO:0000313" key="2">
    <source>
        <dbReference type="EMBL" id="SHH68905.1"/>
    </source>
</evidence>
<dbReference type="InterPro" id="IPR025466">
    <property type="entry name" value="DUF4317"/>
</dbReference>
<dbReference type="STRING" id="1121306.SAMN02745196_01041"/>
<sequence length="479" mass="54732">MRKKDILELKKRFKKDYCTFTKMCGCYVTGEKHVMLKFRETFLNLDEDEYFKYLEIAKKVLSGTIGNNILELNFPVNEDFINEKQVSLMQLKNSQLKDDTLLDAFYNSIIESYGFASNYLILIFHDAYDVITKTKDNSKIDESEEVYEYVLCAICPVSLSEPGLRYFEEENKIKARIRDWVVEAPVNGFVFPAFIERSSDVNSIMYYTKNAKDTHPELMEGALGCISRQTATVQKETFQTIIKDSINTDEKKAEKIFMDIQENLNNMVDEYNAIYDDTDAEPITLSNKEIQNLLIESGVPEEVTSKIEKSYMDNFGEDLPLVENLIDSKILKASSQRKREDALQKQVEILETKLEQVKQETSESIEAPTVVESENDIEILDANSENNNLEESLESTTEESTEENLDTSSEDNEVEASEDATEENSASEDTAATEYDVILKVKPEKVPHIKSQVIDGQKCIIIPINENEQTTVNGLDDLI</sequence>